<dbReference type="PROSITE" id="PS51257">
    <property type="entry name" value="PROKAR_LIPOPROTEIN"/>
    <property type="match status" value="1"/>
</dbReference>
<keyword evidence="1" id="KW-0472">Membrane</keyword>
<dbReference type="Proteomes" id="UP001301731">
    <property type="component" value="Chromosome"/>
</dbReference>
<reference evidence="2 3" key="1">
    <citation type="submission" date="2023-10" db="EMBL/GenBank/DDBJ databases">
        <title>The genome sequence of Streptomyces sp. HUAS YS2.</title>
        <authorList>
            <person name="Mo P."/>
        </authorList>
    </citation>
    <scope>NUCLEOTIDE SEQUENCE [LARGE SCALE GENOMIC DNA]</scope>
    <source>
        <strain evidence="2 3">HUAS YS2</strain>
    </source>
</reference>
<keyword evidence="3" id="KW-1185">Reference proteome</keyword>
<feature type="transmembrane region" description="Helical" evidence="1">
    <location>
        <begin position="12"/>
        <end position="31"/>
    </location>
</feature>
<evidence type="ECO:0000256" key="1">
    <source>
        <dbReference type="SAM" id="Phobius"/>
    </source>
</evidence>
<evidence type="ECO:0000313" key="3">
    <source>
        <dbReference type="Proteomes" id="UP001301731"/>
    </source>
</evidence>
<dbReference type="RefSeq" id="WP_318099985.1">
    <property type="nucleotide sequence ID" value="NZ_CP137573.1"/>
</dbReference>
<proteinExistence type="predicted"/>
<gene>
    <name evidence="2" type="ORF">R2D22_00240</name>
</gene>
<dbReference type="EMBL" id="CP137573">
    <property type="protein sequence ID" value="WOX19916.1"/>
    <property type="molecule type" value="Genomic_DNA"/>
</dbReference>
<keyword evidence="1" id="KW-0812">Transmembrane</keyword>
<protein>
    <submittedName>
        <fullName evidence="2">Uncharacterized protein</fullName>
    </submittedName>
</protein>
<accession>A0ABZ0LKA2</accession>
<keyword evidence="1" id="KW-1133">Transmembrane helix</keyword>
<sequence length="58" mass="6358">MAGYRPLDPGPAWSVVAACILAAPITHLTLLRAHLLTSHRFSALLATMRRFGVSEGWR</sequence>
<evidence type="ECO:0000313" key="2">
    <source>
        <dbReference type="EMBL" id="WOX19916.1"/>
    </source>
</evidence>
<organism evidence="2 3">
    <name type="scientific">Streptomyces solicathayae</name>
    <dbReference type="NCBI Taxonomy" id="3081768"/>
    <lineage>
        <taxon>Bacteria</taxon>
        <taxon>Bacillati</taxon>
        <taxon>Actinomycetota</taxon>
        <taxon>Actinomycetes</taxon>
        <taxon>Kitasatosporales</taxon>
        <taxon>Streptomycetaceae</taxon>
        <taxon>Streptomyces</taxon>
    </lineage>
</organism>
<name>A0ABZ0LKA2_9ACTN</name>